<dbReference type="CDD" id="cd00052">
    <property type="entry name" value="EH"/>
    <property type="match status" value="2"/>
</dbReference>
<feature type="compositionally biased region" description="Basic and acidic residues" evidence="1">
    <location>
        <begin position="836"/>
        <end position="847"/>
    </location>
</feature>
<dbReference type="SMART" id="SM00165">
    <property type="entry name" value="UBA"/>
    <property type="match status" value="1"/>
</dbReference>
<dbReference type="InterPro" id="IPR015940">
    <property type="entry name" value="UBA"/>
</dbReference>
<evidence type="ECO:0000313" key="6">
    <source>
        <dbReference type="Proteomes" id="UP000321518"/>
    </source>
</evidence>
<feature type="region of interest" description="Disordered" evidence="1">
    <location>
        <begin position="103"/>
        <end position="180"/>
    </location>
</feature>
<comment type="caution">
    <text evidence="5">The sequence shown here is derived from an EMBL/GenBank/DDBJ whole genome shotgun (WGS) entry which is preliminary data.</text>
</comment>
<organism evidence="5 6">
    <name type="scientific">Rhodotorula toruloides</name>
    <name type="common">Yeast</name>
    <name type="synonym">Rhodosporidium toruloides</name>
    <dbReference type="NCBI Taxonomy" id="5286"/>
    <lineage>
        <taxon>Eukaryota</taxon>
        <taxon>Fungi</taxon>
        <taxon>Dikarya</taxon>
        <taxon>Basidiomycota</taxon>
        <taxon>Pucciniomycotina</taxon>
        <taxon>Microbotryomycetes</taxon>
        <taxon>Sporidiobolales</taxon>
        <taxon>Sporidiobolaceae</taxon>
        <taxon>Rhodotorula</taxon>
    </lineage>
</organism>
<reference evidence="5 6" key="1">
    <citation type="submission" date="2019-07" db="EMBL/GenBank/DDBJ databases">
        <title>Rhodotorula toruloides NBRC10032 genome sequencing.</title>
        <authorList>
            <person name="Shida Y."/>
            <person name="Takaku H."/>
            <person name="Ogasawara W."/>
            <person name="Mori K."/>
        </authorList>
    </citation>
    <scope>NUCLEOTIDE SEQUENCE [LARGE SCALE GENOMIC DNA]</scope>
    <source>
        <strain evidence="5 6">NBRC10032</strain>
    </source>
</reference>
<dbReference type="SMART" id="SM00027">
    <property type="entry name" value="EH"/>
    <property type="match status" value="3"/>
</dbReference>
<dbReference type="SUPFAM" id="SSF47473">
    <property type="entry name" value="EF-hand"/>
    <property type="match status" value="3"/>
</dbReference>
<feature type="region of interest" description="Disordered" evidence="1">
    <location>
        <begin position="1"/>
        <end position="28"/>
    </location>
</feature>
<feature type="domain" description="EF-hand" evidence="4">
    <location>
        <begin position="345"/>
        <end position="380"/>
    </location>
</feature>
<evidence type="ECO:0000259" key="2">
    <source>
        <dbReference type="PROSITE" id="PS50030"/>
    </source>
</evidence>
<keyword evidence="5" id="KW-0675">Receptor</keyword>
<dbReference type="Pfam" id="PF00627">
    <property type="entry name" value="UBA"/>
    <property type="match status" value="1"/>
</dbReference>
<feature type="region of interest" description="Disordered" evidence="1">
    <location>
        <begin position="1385"/>
        <end position="1440"/>
    </location>
</feature>
<feature type="domain" description="EH" evidence="3">
    <location>
        <begin position="312"/>
        <end position="403"/>
    </location>
</feature>
<feature type="domain" description="EF-hand" evidence="4">
    <location>
        <begin position="66"/>
        <end position="101"/>
    </location>
</feature>
<feature type="region of interest" description="Disordered" evidence="1">
    <location>
        <begin position="732"/>
        <end position="752"/>
    </location>
</feature>
<feature type="compositionally biased region" description="Polar residues" evidence="1">
    <location>
        <begin position="471"/>
        <end position="491"/>
    </location>
</feature>
<dbReference type="Pfam" id="PF12763">
    <property type="entry name" value="EH"/>
    <property type="match status" value="3"/>
</dbReference>
<feature type="region of interest" description="Disordered" evidence="1">
    <location>
        <begin position="882"/>
        <end position="990"/>
    </location>
</feature>
<dbReference type="InterPro" id="IPR011992">
    <property type="entry name" value="EF-hand-dom_pair"/>
</dbReference>
<dbReference type="PANTHER" id="PTHR11216:SF170">
    <property type="entry name" value="DYNAMIN ASSOCIATED PROTEIN 160, ISOFORM D"/>
    <property type="match status" value="1"/>
</dbReference>
<feature type="compositionally biased region" description="Polar residues" evidence="1">
    <location>
        <begin position="1270"/>
        <end position="1288"/>
    </location>
</feature>
<sequence length="1473" mass="154389">MAAEPLPMQRKSPRLVSSLSPPPPHTHLTLGAVSPYTPSKLERDAYNYLFDKAGDLAVPFFSHSSLPPLVLGEVWQIADPDNSGFLSPERFGVACRLIGHAQERNRRGAPEVKSEDVGKPGPLPTFKGYALPPHLSHPPPSSTSSSSALSPPTSPSPAPGPTRQSSLPPPSTPSQLTTISPTDKANYTRVFSAANGGQVSGLLEGDKAREIWVKSGLPYDVLGQIWTLADTHSRGALDLADFTIGMHLLHLVLDGSLPRSVSGLPKVLDPKMYAAAAGLSIPTAPSTPSALPAAKSTAPPTRGQVWSITPAEKSESDTWFSQLDQQGRGILEGDQAVGFFGQSGLEVGKLARIWDLADFENKGYLEKDTFAVAMHLVKKAVADPSFVLPDSLPDNLRPPSSTPSAQNQNQSQHPSQVQRDLLDLMDDDAPSTPTVPRVQPQPQPQRSLSPQTTGQSLPPIQATMQPLPLSPQGTGQPLAQAQRSLSPQPTGGSARGMVPSPLATRGGGFGDNFAPAQQQQQQEQQQQSSSSSSPPPPAPVSQQKTPTNFFDENDDADLAATASGLASRSSGLRAEHANVLKDLEATSATRAELEAQVQEHNKEIESLQSQVSSARAAFETERQRVDELRQRRDEQRRVLDRARHELISAQSDLSGLRMEKTEIEGEVLRDKEEVREVKRQVAMVEEEKRILAAEIERVKKDARREKGLGAIARKQLASVEADRARLEGELDRARAGHLEGEEAGEEGKGVATAKDEAALAATAATAPAAHAAALPLPATPAGVVSPAVSTKSTNPFDRFTLPQTQPKGLSPQPTGGSAKSTNPFASFGTHAQSQERAVEVPQHEQPKEAQTSLPVAAAAAIGTGALAALGAGGAGIAHAVGVGKRDDEDKEQNQGEEHVGEADKDPFGVPPTAGVQDARDDGFGDDFAASTAQSSAGGFDDDASNNVTPTATTAPTGGDDGFDDEFKAFESSSPAERTVPPPVEGTLGEIDSSAGFTDAVRDLNEGKGPDAVEGTLGEVDKDAGFDEAFKEVEEHHQTLPTEHEATETVAKLDKGKERAVEDDVFGEGGVGTSTPPRVDYNSDSDGDEAEGPEEAFGSTRPHQRDLESSTDESGFATPAAASTDLGASSVADIAAVTGGATSLPHDAETGPTTELASRAAGKQARTNDSSESGESYVHVDVGPTGTAESVDMLEPPAPMSFQPVSPAATPTQRRAAPPPPQRSFAATSTPPAVLAFPGDTDKRVAVVGTDIDQPATKPEDDFESAFADMSVSSPPGTSSINAPTSMTQPDFDSFDNDFDFHPSFDEAEAVSAAQTAHNLAAIQSEVAPTDFDDAAFADFDSTFANNTSGAPTQAQPPKVPGFDSAFDDSFGVSFTSPVSAVAPAITTSEGAEGGVPTLGAPLGSATTTTPVPQYAPPLGPPPPPKHHSTANAGDEDSDAVKMIKQMGFSREQAIEALEKYDYDVNRAVNSLVG</sequence>
<dbReference type="Gene3D" id="1.10.238.10">
    <property type="entry name" value="EF-hand"/>
    <property type="match status" value="3"/>
</dbReference>
<feature type="domain" description="EH" evidence="3">
    <location>
        <begin position="59"/>
        <end position="110"/>
    </location>
</feature>
<feature type="domain" description="UBA" evidence="2">
    <location>
        <begin position="1434"/>
        <end position="1473"/>
    </location>
</feature>
<dbReference type="SUPFAM" id="SSF46934">
    <property type="entry name" value="UBA-like"/>
    <property type="match status" value="1"/>
</dbReference>
<feature type="compositionally biased region" description="Basic and acidic residues" evidence="1">
    <location>
        <begin position="1033"/>
        <end position="1061"/>
    </location>
</feature>
<dbReference type="EMBL" id="BJWK01000017">
    <property type="protein sequence ID" value="GEM11832.1"/>
    <property type="molecule type" value="Genomic_DNA"/>
</dbReference>
<evidence type="ECO:0000256" key="1">
    <source>
        <dbReference type="SAM" id="MobiDB-lite"/>
    </source>
</evidence>
<feature type="compositionally biased region" description="Low complexity" evidence="1">
    <location>
        <begin position="1205"/>
        <end position="1215"/>
    </location>
</feature>
<feature type="compositionally biased region" description="Basic and acidic residues" evidence="1">
    <location>
        <begin position="883"/>
        <end position="906"/>
    </location>
</feature>
<feature type="compositionally biased region" description="Low complexity" evidence="1">
    <location>
        <begin position="948"/>
        <end position="957"/>
    </location>
</feature>
<name>A0A511KN77_RHOTO</name>
<feature type="region of interest" description="Disordered" evidence="1">
    <location>
        <begin position="1140"/>
        <end position="1299"/>
    </location>
</feature>
<dbReference type="PANTHER" id="PTHR11216">
    <property type="entry name" value="EH DOMAIN"/>
    <property type="match status" value="1"/>
</dbReference>
<feature type="compositionally biased region" description="Low complexity" evidence="1">
    <location>
        <begin position="514"/>
        <end position="532"/>
    </location>
</feature>
<accession>A0A511KN77</accession>
<feature type="compositionally biased region" description="Polar residues" evidence="1">
    <location>
        <begin position="398"/>
        <end position="418"/>
    </location>
</feature>
<dbReference type="GO" id="GO:0016197">
    <property type="term" value="P:endosomal transport"/>
    <property type="evidence" value="ECO:0007669"/>
    <property type="project" value="TreeGrafter"/>
</dbReference>
<proteinExistence type="predicted"/>
<feature type="compositionally biased region" description="Low complexity" evidence="1">
    <location>
        <begin position="142"/>
        <end position="151"/>
    </location>
</feature>
<gene>
    <name evidence="5" type="ORF">Rt10032_c17g5849</name>
</gene>
<protein>
    <submittedName>
        <fullName evidence="5">Epidermal growth factor receptor substrate 15</fullName>
    </submittedName>
</protein>
<feature type="compositionally biased region" description="Acidic residues" evidence="1">
    <location>
        <begin position="1082"/>
        <end position="1093"/>
    </location>
</feature>
<feature type="region of interest" description="Disordered" evidence="1">
    <location>
        <begin position="1344"/>
        <end position="1363"/>
    </location>
</feature>
<evidence type="ECO:0000313" key="5">
    <source>
        <dbReference type="EMBL" id="GEM11832.1"/>
    </source>
</evidence>
<feature type="compositionally biased region" description="Polar residues" evidence="1">
    <location>
        <begin position="454"/>
        <end position="464"/>
    </location>
</feature>
<dbReference type="InterPro" id="IPR000261">
    <property type="entry name" value="EH_dom"/>
</dbReference>
<dbReference type="SMART" id="SM00054">
    <property type="entry name" value="EFh"/>
    <property type="match status" value="3"/>
</dbReference>
<evidence type="ECO:0000259" key="4">
    <source>
        <dbReference type="PROSITE" id="PS50222"/>
    </source>
</evidence>
<feature type="region of interest" description="Disordered" evidence="1">
    <location>
        <begin position="782"/>
        <end position="853"/>
    </location>
</feature>
<feature type="compositionally biased region" description="Polar residues" evidence="1">
    <location>
        <begin position="1164"/>
        <end position="1173"/>
    </location>
</feature>
<dbReference type="CDD" id="cd14270">
    <property type="entry name" value="UBA"/>
    <property type="match status" value="1"/>
</dbReference>
<dbReference type="GO" id="GO:0005886">
    <property type="term" value="C:plasma membrane"/>
    <property type="evidence" value="ECO:0007669"/>
    <property type="project" value="TreeGrafter"/>
</dbReference>
<feature type="region of interest" description="Disordered" evidence="1">
    <location>
        <begin position="1033"/>
        <end position="1126"/>
    </location>
</feature>
<dbReference type="OrthoDB" id="524326at2759"/>
<dbReference type="GO" id="GO:0005737">
    <property type="term" value="C:cytoplasm"/>
    <property type="evidence" value="ECO:0007669"/>
    <property type="project" value="TreeGrafter"/>
</dbReference>
<dbReference type="PROSITE" id="PS50031">
    <property type="entry name" value="EH"/>
    <property type="match status" value="3"/>
</dbReference>
<dbReference type="Proteomes" id="UP000321518">
    <property type="component" value="Unassembled WGS sequence"/>
</dbReference>
<dbReference type="Gene3D" id="1.10.287.1490">
    <property type="match status" value="1"/>
</dbReference>
<feature type="region of interest" description="Disordered" evidence="1">
    <location>
        <begin position="390"/>
        <end position="553"/>
    </location>
</feature>
<evidence type="ECO:0000259" key="3">
    <source>
        <dbReference type="PROSITE" id="PS50031"/>
    </source>
</evidence>
<dbReference type="SUPFAM" id="SSF144284">
    <property type="entry name" value="Sec2 N-terminal region"/>
    <property type="match status" value="1"/>
</dbReference>
<feature type="compositionally biased region" description="Basic and acidic residues" evidence="1">
    <location>
        <begin position="103"/>
        <end position="118"/>
    </location>
</feature>
<dbReference type="GO" id="GO:0005509">
    <property type="term" value="F:calcium ion binding"/>
    <property type="evidence" value="ECO:0007669"/>
    <property type="project" value="InterPro"/>
</dbReference>
<dbReference type="Gene3D" id="1.10.8.10">
    <property type="entry name" value="DNA helicase RuvA subunit, C-terminal domain"/>
    <property type="match status" value="1"/>
</dbReference>
<dbReference type="GO" id="GO:0006897">
    <property type="term" value="P:endocytosis"/>
    <property type="evidence" value="ECO:0007669"/>
    <property type="project" value="TreeGrafter"/>
</dbReference>
<feature type="compositionally biased region" description="Polar residues" evidence="1">
    <location>
        <begin position="787"/>
        <end position="835"/>
    </location>
</feature>
<feature type="compositionally biased region" description="Polar residues" evidence="1">
    <location>
        <begin position="1344"/>
        <end position="1355"/>
    </location>
</feature>
<dbReference type="InterPro" id="IPR002048">
    <property type="entry name" value="EF_hand_dom"/>
</dbReference>
<feature type="domain" description="EH" evidence="3">
    <location>
        <begin position="183"/>
        <end position="272"/>
    </location>
</feature>
<dbReference type="PROSITE" id="PS50030">
    <property type="entry name" value="UBA"/>
    <property type="match status" value="1"/>
</dbReference>
<dbReference type="PROSITE" id="PS50222">
    <property type="entry name" value="EF_HAND_2"/>
    <property type="match status" value="2"/>
</dbReference>
<dbReference type="InterPro" id="IPR009060">
    <property type="entry name" value="UBA-like_sf"/>
</dbReference>
<feature type="compositionally biased region" description="Low complexity" evidence="1">
    <location>
        <begin position="430"/>
        <end position="453"/>
    </location>
</feature>
<feature type="compositionally biased region" description="Pro residues" evidence="1">
    <location>
        <begin position="1413"/>
        <end position="1423"/>
    </location>
</feature>